<feature type="transmembrane region" description="Helical" evidence="1">
    <location>
        <begin position="32"/>
        <end position="50"/>
    </location>
</feature>
<evidence type="ECO:0000313" key="2">
    <source>
        <dbReference type="EMBL" id="KJJ84902.1"/>
    </source>
</evidence>
<name>A0A0F0CNS0_9BACT</name>
<gene>
    <name evidence="2" type="ORF">OMAG_001224</name>
</gene>
<sequence>MLLKNHLKPFSDSPKIFYDMVLFNRREGMNKFLLNLVIIITGVFVFAVSGETKTVYLKAETSGVYEAGEFIEGNDKYEAACEVNEANENVTIVEVYHSDRDGMIEQGDVNIPYEITNSVVSKGPSGLIIQRKYKDQNILTAVREAGLGATEVLILGETFYEFSRAANGRFYLEYGSVRSTRE</sequence>
<evidence type="ECO:0000256" key="1">
    <source>
        <dbReference type="SAM" id="Phobius"/>
    </source>
</evidence>
<proteinExistence type="predicted"/>
<dbReference type="EMBL" id="JYNY01000237">
    <property type="protein sequence ID" value="KJJ84902.1"/>
    <property type="molecule type" value="Genomic_DNA"/>
</dbReference>
<keyword evidence="1" id="KW-0812">Transmembrane</keyword>
<keyword evidence="1" id="KW-0472">Membrane</keyword>
<dbReference type="PATRIC" id="fig|1609969.3.peg.1318"/>
<keyword evidence="3" id="KW-1185">Reference proteome</keyword>
<accession>A0A0F0CNS0</accession>
<dbReference type="Proteomes" id="UP000033428">
    <property type="component" value="Unassembled WGS sequence"/>
</dbReference>
<evidence type="ECO:0000313" key="3">
    <source>
        <dbReference type="Proteomes" id="UP000033428"/>
    </source>
</evidence>
<dbReference type="AlphaFoldDB" id="A0A0F0CNS0"/>
<organism evidence="2 3">
    <name type="scientific">Candidatus Omnitrophus magneticus</name>
    <dbReference type="NCBI Taxonomy" id="1609969"/>
    <lineage>
        <taxon>Bacteria</taxon>
        <taxon>Pseudomonadati</taxon>
        <taxon>Candidatus Omnitrophota</taxon>
        <taxon>Candidatus Omnitrophus</taxon>
    </lineage>
</organism>
<comment type="caution">
    <text evidence="2">The sequence shown here is derived from an EMBL/GenBank/DDBJ whole genome shotgun (WGS) entry which is preliminary data.</text>
</comment>
<protein>
    <submittedName>
        <fullName evidence="2">Uncharacterized protein</fullName>
    </submittedName>
</protein>
<keyword evidence="1" id="KW-1133">Transmembrane helix</keyword>
<reference evidence="2 3" key="1">
    <citation type="submission" date="2015-02" db="EMBL/GenBank/DDBJ databases">
        <title>Single-cell genomics of uncultivated deep-branching MTB reveals a conserved set of magnetosome genes.</title>
        <authorList>
            <person name="Kolinko S."/>
            <person name="Richter M."/>
            <person name="Glockner F.O."/>
            <person name="Brachmann A."/>
            <person name="Schuler D."/>
        </authorList>
    </citation>
    <scope>NUCLEOTIDE SEQUENCE [LARGE SCALE GENOMIC DNA]</scope>
    <source>
        <strain evidence="2">SKK-01</strain>
    </source>
</reference>